<sequence>MSNIPAQREFFLDSIRAWLMLLGIPFHISLIYSSHHWHVNSNEPTWWLTLFNDFIHAFRMQVFFVISGYFSYMLFLRYSRAKWWKIRVERVGIPMLTAVALLTLPQFLMLQYVSGKSERWPQLGFYEKYNTLVWELVSHLWFLLVLVILTTLGVFLFRRLNQHAVAKNTFSMIKLSALFLVFGVIWASLRRALLIVYLPILSDGLFNFTIMQTLLYLPFFMLGAVVFKYPALKMRFITPSPGCYFGSALAFAAYLLNQRYGNGAGWMYETECLILMLMGLWMTNVVFSLGYRFLNTHSPGVTYFVNASLFIYLVHHPLTLAFGAFITPHIPSNTLGFLAGLVFVIGIALILYELHLRVPLLRFLFSGKPQARRVNAPACNEICRQVNVGDTNRR</sequence>
<feature type="transmembrane region" description="Helical" evidence="7">
    <location>
        <begin position="210"/>
        <end position="231"/>
    </location>
</feature>
<gene>
    <name evidence="7 9" type="primary">mdoC</name>
    <name evidence="7" type="synonym">opgC</name>
    <name evidence="9" type="ORF">JJB97_13625</name>
</gene>
<keyword evidence="4 7" id="KW-1133">Transmembrane helix</keyword>
<evidence type="ECO:0000256" key="7">
    <source>
        <dbReference type="HAMAP-Rule" id="MF_01066"/>
    </source>
</evidence>
<evidence type="ECO:0000256" key="4">
    <source>
        <dbReference type="ARBA" id="ARBA00022989"/>
    </source>
</evidence>
<name>A0A8K0V5V7_9ENTR</name>
<feature type="transmembrane region" description="Helical" evidence="7">
    <location>
        <begin position="332"/>
        <end position="352"/>
    </location>
</feature>
<dbReference type="HAMAP" id="MF_01066">
    <property type="entry name" value="MdoC_OpgC"/>
    <property type="match status" value="1"/>
</dbReference>
<feature type="transmembrane region" description="Helical" evidence="7">
    <location>
        <begin position="303"/>
        <end position="326"/>
    </location>
</feature>
<feature type="transmembrane region" description="Helical" evidence="7">
    <location>
        <begin position="273"/>
        <end position="291"/>
    </location>
</feature>
<evidence type="ECO:0000259" key="8">
    <source>
        <dbReference type="Pfam" id="PF01757"/>
    </source>
</evidence>
<dbReference type="RefSeq" id="WP_238714549.1">
    <property type="nucleotide sequence ID" value="NZ_JAEPBH010000037.1"/>
</dbReference>
<feature type="transmembrane region" description="Helical" evidence="7">
    <location>
        <begin position="133"/>
        <end position="157"/>
    </location>
</feature>
<evidence type="ECO:0000256" key="3">
    <source>
        <dbReference type="ARBA" id="ARBA00022692"/>
    </source>
</evidence>
<comment type="function">
    <text evidence="7">Necessary for the succinyl substitution of periplasmic glucans. Could catalyze the transfer of succinyl residues from the cytoplasmic side of the membrane to the nascent glucan backbones on the periplasmic side of the membrane.</text>
</comment>
<keyword evidence="6 7" id="KW-0012">Acyltransferase</keyword>
<keyword evidence="2 7" id="KW-0808">Transferase</keyword>
<dbReference type="UniPathway" id="UPA00637"/>
<reference evidence="9" key="1">
    <citation type="submission" date="2021-01" db="EMBL/GenBank/DDBJ databases">
        <title>Intestinitalea alba gen. nov., sp. nov., a novel genus of the family Enterobacteriaceae, isolated from the gut of the plastic-eating mealworm Tenebrio molitor L.</title>
        <authorList>
            <person name="Yang Y."/>
        </authorList>
    </citation>
    <scope>NUCLEOTIDE SEQUENCE</scope>
    <source>
        <strain evidence="9">BIT-L3</strain>
    </source>
</reference>
<dbReference type="Proteomes" id="UP000659047">
    <property type="component" value="Unassembled WGS sequence"/>
</dbReference>
<keyword evidence="1 7" id="KW-1003">Cell membrane</keyword>
<dbReference type="AlphaFoldDB" id="A0A8K0V5V7"/>
<evidence type="ECO:0000256" key="2">
    <source>
        <dbReference type="ARBA" id="ARBA00022679"/>
    </source>
</evidence>
<dbReference type="GO" id="GO:0005886">
    <property type="term" value="C:plasma membrane"/>
    <property type="evidence" value="ECO:0007669"/>
    <property type="project" value="UniProtKB-SubCell"/>
</dbReference>
<comment type="subcellular location">
    <subcellularLocation>
        <location evidence="7">Cell membrane</location>
        <topology evidence="7">Multi-pass membrane protein</topology>
    </subcellularLocation>
</comment>
<dbReference type="EMBL" id="JAEPBH010000037">
    <property type="protein sequence ID" value="MBK4716346.1"/>
    <property type="molecule type" value="Genomic_DNA"/>
</dbReference>
<dbReference type="PANTHER" id="PTHR36927">
    <property type="entry name" value="BLR4337 PROTEIN"/>
    <property type="match status" value="1"/>
</dbReference>
<evidence type="ECO:0000313" key="9">
    <source>
        <dbReference type="EMBL" id="MBK4716346.1"/>
    </source>
</evidence>
<dbReference type="PANTHER" id="PTHR36927:SF3">
    <property type="entry name" value="GLUCANS BIOSYNTHESIS PROTEIN C"/>
    <property type="match status" value="1"/>
</dbReference>
<dbReference type="GO" id="GO:0016741">
    <property type="term" value="F:transferase activity, transferring one-carbon groups"/>
    <property type="evidence" value="ECO:0007669"/>
    <property type="project" value="UniProtKB-UniRule"/>
</dbReference>
<evidence type="ECO:0000256" key="6">
    <source>
        <dbReference type="ARBA" id="ARBA00023315"/>
    </source>
</evidence>
<feature type="transmembrane region" description="Helical" evidence="7">
    <location>
        <begin position="17"/>
        <end position="37"/>
    </location>
</feature>
<comment type="similarity">
    <text evidence="7">Belongs to the acyltransferase 3 family. OpgC subfamily.</text>
</comment>
<keyword evidence="10" id="KW-1185">Reference proteome</keyword>
<dbReference type="NCBIfam" id="NF003014">
    <property type="entry name" value="PRK03854.1"/>
    <property type="match status" value="1"/>
</dbReference>
<dbReference type="GO" id="GO:0016747">
    <property type="term" value="F:acyltransferase activity, transferring groups other than amino-acyl groups"/>
    <property type="evidence" value="ECO:0007669"/>
    <property type="project" value="InterPro"/>
</dbReference>
<dbReference type="EC" id="2.1.-.-" evidence="7"/>
<evidence type="ECO:0000256" key="1">
    <source>
        <dbReference type="ARBA" id="ARBA00022475"/>
    </source>
</evidence>
<protein>
    <recommendedName>
        <fullName evidence="7">Glucans biosynthesis protein C</fullName>
        <ecNumber evidence="7">2.1.-.-</ecNumber>
    </recommendedName>
</protein>
<evidence type="ECO:0000256" key="5">
    <source>
        <dbReference type="ARBA" id="ARBA00023136"/>
    </source>
</evidence>
<proteinExistence type="inferred from homology"/>
<accession>A0A8K0V5V7</accession>
<dbReference type="GO" id="GO:0009250">
    <property type="term" value="P:glucan biosynthetic process"/>
    <property type="evidence" value="ECO:0007669"/>
    <property type="project" value="UniProtKB-UniRule"/>
</dbReference>
<organism evidence="9 10">
    <name type="scientific">Tenebrionibacter intestinalis</name>
    <dbReference type="NCBI Taxonomy" id="2799638"/>
    <lineage>
        <taxon>Bacteria</taxon>
        <taxon>Pseudomonadati</taxon>
        <taxon>Pseudomonadota</taxon>
        <taxon>Gammaproteobacteria</taxon>
        <taxon>Enterobacterales</taxon>
        <taxon>Enterobacteriaceae</taxon>
        <taxon>Tenebrionibacter/Tenebrionicola group</taxon>
        <taxon>Tenebrionibacter</taxon>
    </lineage>
</organism>
<feature type="domain" description="Acyltransferase 3" evidence="8">
    <location>
        <begin position="11"/>
        <end position="352"/>
    </location>
</feature>
<dbReference type="InterPro" id="IPR023723">
    <property type="entry name" value="Glucans_biosynth_C"/>
</dbReference>
<feature type="transmembrane region" description="Helical" evidence="7">
    <location>
        <begin position="91"/>
        <end position="113"/>
    </location>
</feature>
<feature type="transmembrane region" description="Helical" evidence="7">
    <location>
        <begin position="57"/>
        <end position="79"/>
    </location>
</feature>
<dbReference type="Pfam" id="PF01757">
    <property type="entry name" value="Acyl_transf_3"/>
    <property type="match status" value="1"/>
</dbReference>
<feature type="transmembrane region" description="Helical" evidence="7">
    <location>
        <begin position="177"/>
        <end position="198"/>
    </location>
</feature>
<feature type="transmembrane region" description="Helical" evidence="7">
    <location>
        <begin position="243"/>
        <end position="261"/>
    </location>
</feature>
<comment type="pathway">
    <text evidence="7">Glycan metabolism; osmoregulated periplasmic glucan (OPG) biosynthesis.</text>
</comment>
<evidence type="ECO:0000313" key="10">
    <source>
        <dbReference type="Proteomes" id="UP000659047"/>
    </source>
</evidence>
<dbReference type="InterPro" id="IPR002656">
    <property type="entry name" value="Acyl_transf_3_dom"/>
</dbReference>
<comment type="caution">
    <text evidence="9">The sequence shown here is derived from an EMBL/GenBank/DDBJ whole genome shotgun (WGS) entry which is preliminary data.</text>
</comment>
<keyword evidence="3 7" id="KW-0812">Transmembrane</keyword>
<keyword evidence="5 7" id="KW-0472">Membrane</keyword>
<dbReference type="InterPro" id="IPR050623">
    <property type="entry name" value="Glucan_succinyl_AcylTrfase"/>
</dbReference>